<feature type="transmembrane region" description="Helical" evidence="1">
    <location>
        <begin position="188"/>
        <end position="209"/>
    </location>
</feature>
<feature type="transmembrane region" description="Helical" evidence="1">
    <location>
        <begin position="166"/>
        <end position="182"/>
    </location>
</feature>
<dbReference type="Proteomes" id="UP000032414">
    <property type="component" value="Chromosome I"/>
</dbReference>
<keyword evidence="1" id="KW-0812">Transmembrane</keyword>
<feature type="transmembrane region" description="Helical" evidence="1">
    <location>
        <begin position="214"/>
        <end position="231"/>
    </location>
</feature>
<feature type="transmembrane region" description="Helical" evidence="1">
    <location>
        <begin position="294"/>
        <end position="312"/>
    </location>
</feature>
<name>A0A098GKN2_LEGMI</name>
<reference evidence="3 5" key="3">
    <citation type="submission" date="2016-10" db="EMBL/GenBank/DDBJ databases">
        <authorList>
            <person name="Varghese N."/>
            <person name="Submissions S."/>
        </authorList>
    </citation>
    <scope>NUCLEOTIDE SEQUENCE [LARGE SCALE GENOMIC DNA]</scope>
    <source>
        <strain evidence="3 5">ATCC 33218</strain>
    </source>
</reference>
<feature type="transmembrane region" description="Helical" evidence="1">
    <location>
        <begin position="139"/>
        <end position="159"/>
    </location>
</feature>
<evidence type="ECO:0000313" key="4">
    <source>
        <dbReference type="Proteomes" id="UP000032414"/>
    </source>
</evidence>
<feature type="transmembrane region" description="Helical" evidence="1">
    <location>
        <begin position="435"/>
        <end position="453"/>
    </location>
</feature>
<feature type="transmembrane region" description="Helical" evidence="1">
    <location>
        <begin position="89"/>
        <end position="107"/>
    </location>
</feature>
<feature type="transmembrane region" description="Helical" evidence="1">
    <location>
        <begin position="324"/>
        <end position="342"/>
    </location>
</feature>
<reference evidence="2" key="2">
    <citation type="submission" date="2014-09" db="EMBL/GenBank/DDBJ databases">
        <authorList>
            <person name="GOMEZ-VALERO Laura"/>
        </authorList>
    </citation>
    <scope>NUCLEOTIDE SEQUENCE</scope>
    <source>
        <strain evidence="2">ATCC33218</strain>
    </source>
</reference>
<feature type="transmembrane region" description="Helical" evidence="1">
    <location>
        <begin position="114"/>
        <end position="133"/>
    </location>
</feature>
<feature type="transmembrane region" description="Helical" evidence="1">
    <location>
        <begin position="237"/>
        <end position="258"/>
    </location>
</feature>
<evidence type="ECO:0000313" key="3">
    <source>
        <dbReference type="EMBL" id="SCY75236.1"/>
    </source>
</evidence>
<evidence type="ECO:0000256" key="1">
    <source>
        <dbReference type="SAM" id="Phobius"/>
    </source>
</evidence>
<feature type="transmembrane region" description="Helical" evidence="1">
    <location>
        <begin position="459"/>
        <end position="480"/>
    </location>
</feature>
<dbReference type="RefSeq" id="WP_045100214.1">
    <property type="nucleotide sequence ID" value="NZ_CP020614.1"/>
</dbReference>
<dbReference type="PANTHER" id="PTHR38434">
    <property type="entry name" value="BLL2549 PROTEIN"/>
    <property type="match status" value="1"/>
</dbReference>
<accession>A0A098GKN2</accession>
<protein>
    <submittedName>
        <fullName evidence="3">Predicted membrane protein</fullName>
    </submittedName>
</protein>
<organism evidence="2 4">
    <name type="scientific">Legionella micdadei</name>
    <name type="common">Tatlockia micdadei</name>
    <dbReference type="NCBI Taxonomy" id="451"/>
    <lineage>
        <taxon>Bacteria</taxon>
        <taxon>Pseudomonadati</taxon>
        <taxon>Pseudomonadota</taxon>
        <taxon>Gammaproteobacteria</taxon>
        <taxon>Legionellales</taxon>
        <taxon>Legionellaceae</taxon>
        <taxon>Legionella</taxon>
    </lineage>
</organism>
<dbReference type="STRING" id="451.B6N58_02045"/>
<dbReference type="KEGG" id="tmc:LMI_2838"/>
<feature type="transmembrane region" description="Helical" evidence="1">
    <location>
        <begin position="513"/>
        <end position="533"/>
    </location>
</feature>
<dbReference type="PATRIC" id="fig|451.8.peg.2436"/>
<dbReference type="Proteomes" id="UP000182998">
    <property type="component" value="Unassembled WGS sequence"/>
</dbReference>
<evidence type="ECO:0000313" key="5">
    <source>
        <dbReference type="Proteomes" id="UP000182998"/>
    </source>
</evidence>
<feature type="transmembrane region" description="Helical" evidence="1">
    <location>
        <begin position="270"/>
        <end position="288"/>
    </location>
</feature>
<feature type="transmembrane region" description="Helical" evidence="1">
    <location>
        <begin position="348"/>
        <end position="365"/>
    </location>
</feature>
<keyword evidence="1" id="KW-1133">Transmembrane helix</keyword>
<feature type="transmembrane region" description="Helical" evidence="1">
    <location>
        <begin position="57"/>
        <end position="77"/>
    </location>
</feature>
<dbReference type="EMBL" id="FMVN01000017">
    <property type="protein sequence ID" value="SCY75236.1"/>
    <property type="molecule type" value="Genomic_DNA"/>
</dbReference>
<reference evidence="4" key="1">
    <citation type="submission" date="2014-09" db="EMBL/GenBank/DDBJ databases">
        <authorList>
            <person name="Gomez-Valero L."/>
        </authorList>
    </citation>
    <scope>NUCLEOTIDE SEQUENCE [LARGE SCALE GENOMIC DNA]</scope>
    <source>
        <strain evidence="4">ATCC33218</strain>
    </source>
</reference>
<evidence type="ECO:0000313" key="2">
    <source>
        <dbReference type="EMBL" id="CEG62086.1"/>
    </source>
</evidence>
<keyword evidence="5" id="KW-1185">Reference proteome</keyword>
<dbReference type="HOGENOM" id="CLU_478853_0_0_6"/>
<proteinExistence type="predicted"/>
<dbReference type="OrthoDB" id="8554743at2"/>
<dbReference type="Pfam" id="PF10101">
    <property type="entry name" value="DUF2339"/>
    <property type="match status" value="1"/>
</dbReference>
<dbReference type="EMBL" id="LN614830">
    <property type="protein sequence ID" value="CEG62086.1"/>
    <property type="molecule type" value="Genomic_DNA"/>
</dbReference>
<dbReference type="PANTHER" id="PTHR38434:SF1">
    <property type="entry name" value="BLL2549 PROTEIN"/>
    <property type="match status" value="1"/>
</dbReference>
<feature type="transmembrane region" description="Helical" evidence="1">
    <location>
        <begin position="487"/>
        <end position="507"/>
    </location>
</feature>
<gene>
    <name evidence="2" type="ORF">LMI_2838</name>
    <name evidence="3" type="ORF">SAMN02982997_02774</name>
</gene>
<dbReference type="InterPro" id="IPR019286">
    <property type="entry name" value="DUF2339_TM"/>
</dbReference>
<feature type="transmembrane region" description="Helical" evidence="1">
    <location>
        <begin position="407"/>
        <end position="426"/>
    </location>
</feature>
<keyword evidence="1" id="KW-0472">Membrane</keyword>
<feature type="transmembrane region" description="Helical" evidence="1">
    <location>
        <begin position="377"/>
        <end position="395"/>
    </location>
</feature>
<dbReference type="AlphaFoldDB" id="A0A098GKN2"/>
<sequence length="541" mass="61368">MDFSKIEESLNAIEARLSFIENKLELSPQKKPCEVQQETEKDQTFNKPLRPVRTGNWLGIVAVICFVLAAGFIIKLSIQSGWLTPQKQLVFATLFGLALISTGIKLFEYDLAYASMLPAAGAIILYISVLGAYGYYHLITFQTAIVMTSLISAFCIWLYIKINHDLYAIIAALGAFLSPLLLEFDANAIFALYYYIICSLTFATLSIWVQSRTLTLISSYLAISVTSYIGFQLNQDILIAIVLALYYLIFSIGTYFHTQLTQKQLTEKEAWSFFPVLLIFYAMEYYFINRIQPALAPWISLGFASLLVVLYLSAKTWFPGRLHSSRIIIITFSTIVCFHSIYLELLPAFIRPWLFVIIILGFSLYKKIEHPKFTRTFLFPLIALLIVLGIEYINILNHLAGSFSLPWLLVGIASFASVWLVLRVHLDDFMMKDEYTYYFALGTAHLLGVAWLYQLTNPYGSLAVSASWLFYAVCVIGFAFMHKDKIMAKSTLMILTFATVKALFYDASSTPTIVRILCLMLTGVVLYGSGFLIRKMARWNH</sequence>